<evidence type="ECO:0000259" key="1">
    <source>
        <dbReference type="PROSITE" id="PS50943"/>
    </source>
</evidence>
<proteinExistence type="predicted"/>
<accession>A0ABT4I8K4</accession>
<evidence type="ECO:0000313" key="2">
    <source>
        <dbReference type="EMBL" id="MCZ0858071.1"/>
    </source>
</evidence>
<dbReference type="Pfam" id="PF13560">
    <property type="entry name" value="HTH_31"/>
    <property type="match status" value="1"/>
</dbReference>
<dbReference type="PANTHER" id="PTHR35010">
    <property type="entry name" value="BLL4672 PROTEIN-RELATED"/>
    <property type="match status" value="1"/>
</dbReference>
<dbReference type="InterPro" id="IPR041413">
    <property type="entry name" value="MLTR_LBD"/>
</dbReference>
<dbReference type="RefSeq" id="WP_268917544.1">
    <property type="nucleotide sequence ID" value="NZ_JAPTMY010000016.1"/>
</dbReference>
<dbReference type="PROSITE" id="PS50943">
    <property type="entry name" value="HTH_CROC1"/>
    <property type="match status" value="1"/>
</dbReference>
<dbReference type="InterPro" id="IPR010982">
    <property type="entry name" value="Lambda_DNA-bd_dom_sf"/>
</dbReference>
<dbReference type="InterPro" id="IPR001387">
    <property type="entry name" value="Cro/C1-type_HTH"/>
</dbReference>
<evidence type="ECO:0000313" key="3">
    <source>
        <dbReference type="Proteomes" id="UP001072034"/>
    </source>
</evidence>
<dbReference type="Gene3D" id="1.10.260.40">
    <property type="entry name" value="lambda repressor-like DNA-binding domains"/>
    <property type="match status" value="1"/>
</dbReference>
<organism evidence="2 3">
    <name type="scientific">Actinomyces israelii</name>
    <dbReference type="NCBI Taxonomy" id="1659"/>
    <lineage>
        <taxon>Bacteria</taxon>
        <taxon>Bacillati</taxon>
        <taxon>Actinomycetota</taxon>
        <taxon>Actinomycetes</taxon>
        <taxon>Actinomycetales</taxon>
        <taxon>Actinomycetaceae</taxon>
        <taxon>Actinomyces</taxon>
    </lineage>
</organism>
<keyword evidence="3" id="KW-1185">Reference proteome</keyword>
<dbReference type="CDD" id="cd00093">
    <property type="entry name" value="HTH_XRE"/>
    <property type="match status" value="1"/>
</dbReference>
<dbReference type="PANTHER" id="PTHR35010:SF2">
    <property type="entry name" value="BLL4672 PROTEIN"/>
    <property type="match status" value="1"/>
</dbReference>
<dbReference type="EMBL" id="JAPTMY010000016">
    <property type="protein sequence ID" value="MCZ0858071.1"/>
    <property type="molecule type" value="Genomic_DNA"/>
</dbReference>
<dbReference type="SMART" id="SM00530">
    <property type="entry name" value="HTH_XRE"/>
    <property type="match status" value="1"/>
</dbReference>
<name>A0ABT4I8K4_9ACTO</name>
<dbReference type="Proteomes" id="UP001072034">
    <property type="component" value="Unassembled WGS sequence"/>
</dbReference>
<comment type="caution">
    <text evidence="2">The sequence shown here is derived from an EMBL/GenBank/DDBJ whole genome shotgun (WGS) entry which is preliminary data.</text>
</comment>
<reference evidence="2" key="1">
    <citation type="submission" date="2022-10" db="EMBL/GenBank/DDBJ databases">
        <title>Genome sequence of Actinomyces israelii ATCC 10048.</title>
        <authorList>
            <person name="Watt R.M."/>
            <person name="Tong W.M."/>
        </authorList>
    </citation>
    <scope>NUCLEOTIDE SEQUENCE</scope>
    <source>
        <strain evidence="2">ATCC 10048</strain>
    </source>
</reference>
<feature type="domain" description="HTH cro/C1-type" evidence="1">
    <location>
        <begin position="52"/>
        <end position="99"/>
    </location>
</feature>
<dbReference type="Gene3D" id="3.30.450.180">
    <property type="match status" value="1"/>
</dbReference>
<sequence length="319" mass="34206">MSDSTPARASAGAPAPADARAEIKDFLTTRRAKVTPPMVGLPVVAGNRRVPGLRREEVAMLAGVSVDYYTRLERGHAGGASEEVLDALASALLLDDAERQHLFDLARSVSSTGRTRRRSRTSGAALRPGVQWLLDSMAVPALVADSLSTYVASNLMARALYSPMFLDPAPEAADQGVNMARFVFLDPRSRDFFPNWDSGAEDLVAMLRLAAGAGPADARLTALIGELSTRSREFSRLWARHDVRYVCRGEKVIRHPVVGELHLAFEPMPLTTAPGMRMTVYAVEPGSPSQDALRLLASWAATEPAPAAEDSPAAPSSCT</sequence>
<dbReference type="SUPFAM" id="SSF47413">
    <property type="entry name" value="lambda repressor-like DNA-binding domains"/>
    <property type="match status" value="1"/>
</dbReference>
<gene>
    <name evidence="2" type="ORF">OHJ16_08435</name>
</gene>
<dbReference type="Pfam" id="PF17765">
    <property type="entry name" value="MLTR_LBD"/>
    <property type="match status" value="1"/>
</dbReference>
<protein>
    <submittedName>
        <fullName evidence="2">Helix-turn-helix domain-containing protein</fullName>
    </submittedName>
</protein>